<protein>
    <submittedName>
        <fullName evidence="7">Putative RNA polymerase sigma factor FecI</fullName>
    </submittedName>
</protein>
<evidence type="ECO:0000256" key="4">
    <source>
        <dbReference type="ARBA" id="ARBA00023163"/>
    </source>
</evidence>
<dbReference type="GO" id="GO:0006352">
    <property type="term" value="P:DNA-templated transcription initiation"/>
    <property type="evidence" value="ECO:0007669"/>
    <property type="project" value="InterPro"/>
</dbReference>
<dbReference type="PANTHER" id="PTHR43133:SF63">
    <property type="entry name" value="RNA POLYMERASE SIGMA FACTOR FECI-RELATED"/>
    <property type="match status" value="1"/>
</dbReference>
<name>A0A6S7BYF4_9BURK</name>
<dbReference type="AlphaFoldDB" id="A0A6S7BYF4"/>
<organism evidence="7 8">
    <name type="scientific">Achromobacter deleyi</name>
    <dbReference type="NCBI Taxonomy" id="1353891"/>
    <lineage>
        <taxon>Bacteria</taxon>
        <taxon>Pseudomonadati</taxon>
        <taxon>Pseudomonadota</taxon>
        <taxon>Betaproteobacteria</taxon>
        <taxon>Burkholderiales</taxon>
        <taxon>Alcaligenaceae</taxon>
        <taxon>Achromobacter</taxon>
    </lineage>
</organism>
<dbReference type="Gene3D" id="1.10.1740.10">
    <property type="match status" value="1"/>
</dbReference>
<feature type="domain" description="RNA polymerase sigma factor 70 region 4 type 2" evidence="6">
    <location>
        <begin position="110"/>
        <end position="162"/>
    </location>
</feature>
<dbReference type="SUPFAM" id="SSF88946">
    <property type="entry name" value="Sigma2 domain of RNA polymerase sigma factors"/>
    <property type="match status" value="1"/>
</dbReference>
<evidence type="ECO:0000313" key="8">
    <source>
        <dbReference type="Proteomes" id="UP000494111"/>
    </source>
</evidence>
<evidence type="ECO:0000259" key="5">
    <source>
        <dbReference type="Pfam" id="PF04542"/>
    </source>
</evidence>
<reference evidence="7 8" key="1">
    <citation type="submission" date="2020-04" db="EMBL/GenBank/DDBJ databases">
        <authorList>
            <person name="De Canck E."/>
        </authorList>
    </citation>
    <scope>NUCLEOTIDE SEQUENCE [LARGE SCALE GENOMIC DNA]</scope>
    <source>
        <strain evidence="7 8">LMG 3458</strain>
    </source>
</reference>
<dbReference type="SUPFAM" id="SSF88659">
    <property type="entry name" value="Sigma3 and sigma4 domains of RNA polymerase sigma factors"/>
    <property type="match status" value="1"/>
</dbReference>
<dbReference type="InterPro" id="IPR039425">
    <property type="entry name" value="RNA_pol_sigma-70-like"/>
</dbReference>
<feature type="domain" description="RNA polymerase sigma-70 region 2" evidence="5">
    <location>
        <begin position="13"/>
        <end position="78"/>
    </location>
</feature>
<dbReference type="InterPro" id="IPR036388">
    <property type="entry name" value="WH-like_DNA-bd_sf"/>
</dbReference>
<gene>
    <name evidence="7" type="primary">fecI_26</name>
    <name evidence="7" type="ORF">LMG3458_04999</name>
</gene>
<proteinExistence type="inferred from homology"/>
<evidence type="ECO:0000256" key="1">
    <source>
        <dbReference type="ARBA" id="ARBA00010641"/>
    </source>
</evidence>
<dbReference type="NCBIfam" id="TIGR02937">
    <property type="entry name" value="sigma70-ECF"/>
    <property type="match status" value="1"/>
</dbReference>
<dbReference type="InterPro" id="IPR013324">
    <property type="entry name" value="RNA_pol_sigma_r3/r4-like"/>
</dbReference>
<dbReference type="InterPro" id="IPR013325">
    <property type="entry name" value="RNA_pol_sigma_r2"/>
</dbReference>
<dbReference type="InterPro" id="IPR007627">
    <property type="entry name" value="RNA_pol_sigma70_r2"/>
</dbReference>
<dbReference type="GO" id="GO:0016987">
    <property type="term" value="F:sigma factor activity"/>
    <property type="evidence" value="ECO:0007669"/>
    <property type="project" value="UniProtKB-KW"/>
</dbReference>
<dbReference type="InterPro" id="IPR014284">
    <property type="entry name" value="RNA_pol_sigma-70_dom"/>
</dbReference>
<dbReference type="Pfam" id="PF04542">
    <property type="entry name" value="Sigma70_r2"/>
    <property type="match status" value="1"/>
</dbReference>
<comment type="similarity">
    <text evidence="1">Belongs to the sigma-70 factor family. ECF subfamily.</text>
</comment>
<dbReference type="RefSeq" id="WP_175195063.1">
    <property type="nucleotide sequence ID" value="NZ_CADIJO010000023.1"/>
</dbReference>
<evidence type="ECO:0000259" key="6">
    <source>
        <dbReference type="Pfam" id="PF08281"/>
    </source>
</evidence>
<dbReference type="CDD" id="cd06171">
    <property type="entry name" value="Sigma70_r4"/>
    <property type="match status" value="1"/>
</dbReference>
<dbReference type="InterPro" id="IPR013249">
    <property type="entry name" value="RNA_pol_sigma70_r4_t2"/>
</dbReference>
<keyword evidence="4" id="KW-0804">Transcription</keyword>
<evidence type="ECO:0000313" key="7">
    <source>
        <dbReference type="EMBL" id="CAB3732802.1"/>
    </source>
</evidence>
<dbReference type="Pfam" id="PF08281">
    <property type="entry name" value="Sigma70_r4_2"/>
    <property type="match status" value="1"/>
</dbReference>
<dbReference type="Proteomes" id="UP000494111">
    <property type="component" value="Unassembled WGS sequence"/>
</dbReference>
<dbReference type="GO" id="GO:0003677">
    <property type="term" value="F:DNA binding"/>
    <property type="evidence" value="ECO:0007669"/>
    <property type="project" value="InterPro"/>
</dbReference>
<dbReference type="Gene3D" id="1.10.10.10">
    <property type="entry name" value="Winged helix-like DNA-binding domain superfamily/Winged helix DNA-binding domain"/>
    <property type="match status" value="1"/>
</dbReference>
<evidence type="ECO:0000256" key="3">
    <source>
        <dbReference type="ARBA" id="ARBA00023082"/>
    </source>
</evidence>
<accession>A0A6S7BYF4</accession>
<keyword evidence="2" id="KW-0805">Transcription regulation</keyword>
<evidence type="ECO:0000256" key="2">
    <source>
        <dbReference type="ARBA" id="ARBA00023015"/>
    </source>
</evidence>
<dbReference type="PANTHER" id="PTHR43133">
    <property type="entry name" value="RNA POLYMERASE ECF-TYPE SIGMA FACTO"/>
    <property type="match status" value="1"/>
</dbReference>
<keyword evidence="3" id="KW-0731">Sigma factor</keyword>
<dbReference type="EMBL" id="CADIJO010000023">
    <property type="protein sequence ID" value="CAB3732802.1"/>
    <property type="molecule type" value="Genomic_DNA"/>
</dbReference>
<sequence length="191" mass="21034">MRPDSSPSDIHHLYQAHHGWLRTWLLRRLGNAFDAADLAHDAFVRLLAAPRAFDTPQGARAYLRSMGNGLCIDLWRRQEVERAWLDTLNTCAGAAAPSAEQQAIIIETLMQAAEMLRQLPPKVARAFILSHVDGLKYREIAIELDVSERTIKKYLAQAMLHCALLEAAHHAATQPVHVPPAALGAPAPSAS</sequence>